<dbReference type="PANTHER" id="PTHR43182">
    <property type="entry name" value="COBALT-PRECORRIN-6B C(15)-METHYLTRANSFERASE (DECARBOXYLATING)"/>
    <property type="match status" value="1"/>
</dbReference>
<dbReference type="EC" id="2.1.1.196" evidence="7"/>
<dbReference type="SUPFAM" id="SSF53335">
    <property type="entry name" value="S-adenosyl-L-methionine-dependent methyltransferases"/>
    <property type="match status" value="1"/>
</dbReference>
<keyword evidence="3 7" id="KW-0489">Methyltransferase</keyword>
<dbReference type="AlphaFoldDB" id="A0A645BYH4"/>
<organism evidence="7">
    <name type="scientific">bioreactor metagenome</name>
    <dbReference type="NCBI Taxonomy" id="1076179"/>
    <lineage>
        <taxon>unclassified sequences</taxon>
        <taxon>metagenomes</taxon>
        <taxon>ecological metagenomes</taxon>
    </lineage>
</organism>
<keyword evidence="2" id="KW-0169">Cobalamin biosynthesis</keyword>
<dbReference type="GO" id="GO:0008276">
    <property type="term" value="F:protein methyltransferase activity"/>
    <property type="evidence" value="ECO:0007669"/>
    <property type="project" value="InterPro"/>
</dbReference>
<keyword evidence="5" id="KW-0949">S-adenosyl-L-methionine</keyword>
<protein>
    <submittedName>
        <fullName evidence="7">Cobalt-precorrin-6B C(15)-methyltransferase (Decarboxylating)</fullName>
        <ecNumber evidence="7">2.1.1.196</ecNumber>
    </submittedName>
</protein>
<evidence type="ECO:0000256" key="2">
    <source>
        <dbReference type="ARBA" id="ARBA00022573"/>
    </source>
</evidence>
<reference evidence="7" key="1">
    <citation type="submission" date="2019-08" db="EMBL/GenBank/DDBJ databases">
        <authorList>
            <person name="Kucharzyk K."/>
            <person name="Murdoch R.W."/>
            <person name="Higgins S."/>
            <person name="Loffler F."/>
        </authorList>
    </citation>
    <scope>NUCLEOTIDE SEQUENCE</scope>
</reference>
<dbReference type="Pfam" id="PF13847">
    <property type="entry name" value="Methyltransf_31"/>
    <property type="match status" value="1"/>
</dbReference>
<dbReference type="InterPro" id="IPR050714">
    <property type="entry name" value="Cobalamin_biosynth_MTase"/>
</dbReference>
<sequence>MTHIGIKDEFFVRGNIPMTKQEVRTLVVAKAMINPDDIIIDIGAGTGSISIEAALQAKDGHIYAVERHPDGVALITANAEKFNVKNITVIPGSAPTALGSLPQADVIIIGGSGGHLKDIIATADELLHKGGRLIITAVTIETLYHALTIMQSNQNYEVSASGVQVTRIKQVAANNMLEALNPIYIIACIKGGHNDTTR</sequence>
<comment type="pathway">
    <text evidence="1">Cofactor biosynthesis; adenosylcobalamin biosynthesis.</text>
</comment>
<dbReference type="InterPro" id="IPR029063">
    <property type="entry name" value="SAM-dependent_MTases_sf"/>
</dbReference>
<comment type="caution">
    <text evidence="7">The sequence shown here is derived from an EMBL/GenBank/DDBJ whole genome shotgun (WGS) entry which is preliminary data.</text>
</comment>
<dbReference type="InterPro" id="IPR014008">
    <property type="entry name" value="Cbl_synth_MTase_CbiT"/>
</dbReference>
<dbReference type="PANTHER" id="PTHR43182:SF1">
    <property type="entry name" value="COBALT-PRECORRIN-7 C(5)-METHYLTRANSFERASE"/>
    <property type="match status" value="1"/>
</dbReference>
<dbReference type="Gene3D" id="3.40.50.150">
    <property type="entry name" value="Vaccinia Virus protein VP39"/>
    <property type="match status" value="1"/>
</dbReference>
<gene>
    <name evidence="7" type="primary">cbiT_4</name>
    <name evidence="7" type="ORF">SDC9_113665</name>
</gene>
<proteinExistence type="predicted"/>
<keyword evidence="4 7" id="KW-0808">Transferase</keyword>
<name>A0A645BYH4_9ZZZZ</name>
<accession>A0A645BYH4</accession>
<dbReference type="CDD" id="cd02440">
    <property type="entry name" value="AdoMet_MTases"/>
    <property type="match status" value="1"/>
</dbReference>
<evidence type="ECO:0000259" key="6">
    <source>
        <dbReference type="Pfam" id="PF13847"/>
    </source>
</evidence>
<evidence type="ECO:0000256" key="5">
    <source>
        <dbReference type="ARBA" id="ARBA00022691"/>
    </source>
</evidence>
<dbReference type="GO" id="GO:0032259">
    <property type="term" value="P:methylation"/>
    <property type="evidence" value="ECO:0007669"/>
    <property type="project" value="UniProtKB-KW"/>
</dbReference>
<dbReference type="InterPro" id="IPR025714">
    <property type="entry name" value="Methyltranfer_dom"/>
</dbReference>
<dbReference type="GO" id="GO:0009236">
    <property type="term" value="P:cobalamin biosynthetic process"/>
    <property type="evidence" value="ECO:0007669"/>
    <property type="project" value="UniProtKB-KW"/>
</dbReference>
<evidence type="ECO:0000313" key="7">
    <source>
        <dbReference type="EMBL" id="MPM66754.1"/>
    </source>
</evidence>
<evidence type="ECO:0000256" key="1">
    <source>
        <dbReference type="ARBA" id="ARBA00004953"/>
    </source>
</evidence>
<evidence type="ECO:0000256" key="3">
    <source>
        <dbReference type="ARBA" id="ARBA00022603"/>
    </source>
</evidence>
<evidence type="ECO:0000256" key="4">
    <source>
        <dbReference type="ARBA" id="ARBA00022679"/>
    </source>
</evidence>
<dbReference type="EMBL" id="VSSQ01021278">
    <property type="protein sequence ID" value="MPM66754.1"/>
    <property type="molecule type" value="Genomic_DNA"/>
</dbReference>
<dbReference type="NCBIfam" id="TIGR02469">
    <property type="entry name" value="CbiT"/>
    <property type="match status" value="1"/>
</dbReference>
<feature type="domain" description="Methyltransferase" evidence="6">
    <location>
        <begin position="35"/>
        <end position="157"/>
    </location>
</feature>